<dbReference type="PANTHER" id="PTHR30203:SF24">
    <property type="entry name" value="BLR4935 PROTEIN"/>
    <property type="match status" value="1"/>
</dbReference>
<dbReference type="InterPro" id="IPR003423">
    <property type="entry name" value="OMP_efflux"/>
</dbReference>
<sequence length="416" mass="43250">MRFRLPIALALVSLAATSMVPAQAQAQGTVMTLADAVAKAQQRAPAQQAADAALRAAEANTQVAAQLPNPSLSYEAENVMGSGRYAGFGGGERTLSLSVPLELGGKREARRKVASAEREAAVLTVAATRADVTQRATEAFIAAVGAAHRAEVARSGYDLAAKAAHAAGERVRAGKASPIEEQRADVVQINAQVKLDKAERALGVAHAILARITGSSLPLSLAASWFESSDLMPVIPAAAQSPFVAAAQAQVLAANARVDAARRDRIPDLTLTAGTRRYGDSPDRAAVVGISIPLPLFNPGAAALGKSRADYERALAERDAVAEEANDDLLRAETEVADAAALARAATGPALAASQEAARIARIGYAEGKFPQLELIDAERSLAETREVAVDALSALHLARARLARLRGSTTPIYKD</sequence>
<dbReference type="Pfam" id="PF02321">
    <property type="entry name" value="OEP"/>
    <property type="match status" value="2"/>
</dbReference>
<feature type="signal peptide" evidence="2">
    <location>
        <begin position="1"/>
        <end position="24"/>
    </location>
</feature>
<accession>A0A1I1RFZ6</accession>
<dbReference type="InterPro" id="IPR010131">
    <property type="entry name" value="MdtP/NodT-like"/>
</dbReference>
<keyword evidence="2" id="KW-0732">Signal</keyword>
<dbReference type="OrthoDB" id="9791261at2"/>
<feature type="chain" id="PRO_5011606344" evidence="2">
    <location>
        <begin position="25"/>
        <end position="416"/>
    </location>
</feature>
<dbReference type="STRING" id="1164594.SAMN05216204_12171"/>
<dbReference type="Proteomes" id="UP000198639">
    <property type="component" value="Unassembled WGS sequence"/>
</dbReference>
<evidence type="ECO:0000313" key="4">
    <source>
        <dbReference type="Proteomes" id="UP000198639"/>
    </source>
</evidence>
<protein>
    <submittedName>
        <fullName evidence="3">Outer membrane protein, cobalt-zinc-cadmium efflux system</fullName>
    </submittedName>
</protein>
<comment type="similarity">
    <text evidence="1">Belongs to the outer membrane factor (OMF) (TC 1.B.17) family.</text>
</comment>
<dbReference type="SUPFAM" id="SSF56954">
    <property type="entry name" value="Outer membrane efflux proteins (OEP)"/>
    <property type="match status" value="1"/>
</dbReference>
<evidence type="ECO:0000256" key="1">
    <source>
        <dbReference type="ARBA" id="ARBA00007613"/>
    </source>
</evidence>
<dbReference type="GO" id="GO:0015562">
    <property type="term" value="F:efflux transmembrane transporter activity"/>
    <property type="evidence" value="ECO:0007669"/>
    <property type="project" value="InterPro"/>
</dbReference>
<gene>
    <name evidence="3" type="ORF">SAMN05216204_12171</name>
</gene>
<reference evidence="4" key="1">
    <citation type="submission" date="2016-10" db="EMBL/GenBank/DDBJ databases">
        <authorList>
            <person name="Varghese N."/>
            <person name="Submissions S."/>
        </authorList>
    </citation>
    <scope>NUCLEOTIDE SEQUENCE [LARGE SCALE GENOMIC DNA]</scope>
    <source>
        <strain evidence="4">CGMCC 1.12041</strain>
    </source>
</reference>
<name>A0A1I1RFZ6_9BURK</name>
<evidence type="ECO:0000256" key="2">
    <source>
        <dbReference type="SAM" id="SignalP"/>
    </source>
</evidence>
<keyword evidence="4" id="KW-1185">Reference proteome</keyword>
<dbReference type="EMBL" id="FOLD01000021">
    <property type="protein sequence ID" value="SFD30523.1"/>
    <property type="molecule type" value="Genomic_DNA"/>
</dbReference>
<organism evidence="3 4">
    <name type="scientific">Massilia yuzhufengensis</name>
    <dbReference type="NCBI Taxonomy" id="1164594"/>
    <lineage>
        <taxon>Bacteria</taxon>
        <taxon>Pseudomonadati</taxon>
        <taxon>Pseudomonadota</taxon>
        <taxon>Betaproteobacteria</taxon>
        <taxon>Burkholderiales</taxon>
        <taxon>Oxalobacteraceae</taxon>
        <taxon>Telluria group</taxon>
        <taxon>Massilia</taxon>
    </lineage>
</organism>
<dbReference type="Gene3D" id="1.20.1600.10">
    <property type="entry name" value="Outer membrane efflux proteins (OEP)"/>
    <property type="match status" value="1"/>
</dbReference>
<proteinExistence type="inferred from homology"/>
<dbReference type="AlphaFoldDB" id="A0A1I1RFZ6"/>
<dbReference type="PANTHER" id="PTHR30203">
    <property type="entry name" value="OUTER MEMBRANE CATION EFFLUX PROTEIN"/>
    <property type="match status" value="1"/>
</dbReference>
<evidence type="ECO:0000313" key="3">
    <source>
        <dbReference type="EMBL" id="SFD30523.1"/>
    </source>
</evidence>